<dbReference type="PANTHER" id="PTHR43377">
    <property type="entry name" value="BILIVERDIN REDUCTASE A"/>
    <property type="match status" value="1"/>
</dbReference>
<evidence type="ECO:0000313" key="3">
    <source>
        <dbReference type="Proteomes" id="UP000044841"/>
    </source>
</evidence>
<dbReference type="EMBL" id="CYGV01000198">
    <property type="protein sequence ID" value="CUA67686.1"/>
    <property type="molecule type" value="Genomic_DNA"/>
</dbReference>
<dbReference type="InterPro" id="IPR051450">
    <property type="entry name" value="Gfo/Idh/MocA_Oxidoreductases"/>
</dbReference>
<dbReference type="PANTHER" id="PTHR43377:SF12">
    <property type="entry name" value="BINDING ROSSMANN FOLD OXIDOREDUCTASE, PUTATIVE (AFU_ORTHOLOGUE AFUA_3G11840)-RELATED"/>
    <property type="match status" value="1"/>
</dbReference>
<dbReference type="Gene3D" id="3.30.360.10">
    <property type="entry name" value="Dihydrodipicolinate Reductase, domain 2"/>
    <property type="match status" value="1"/>
</dbReference>
<organism evidence="2 3">
    <name type="scientific">Rhizoctonia solani</name>
    <dbReference type="NCBI Taxonomy" id="456999"/>
    <lineage>
        <taxon>Eukaryota</taxon>
        <taxon>Fungi</taxon>
        <taxon>Dikarya</taxon>
        <taxon>Basidiomycota</taxon>
        <taxon>Agaricomycotina</taxon>
        <taxon>Agaricomycetes</taxon>
        <taxon>Cantharellales</taxon>
        <taxon>Ceratobasidiaceae</taxon>
        <taxon>Rhizoctonia</taxon>
    </lineage>
</organism>
<dbReference type="AlphaFoldDB" id="A0A0K6FN75"/>
<dbReference type="Proteomes" id="UP000044841">
    <property type="component" value="Unassembled WGS sequence"/>
</dbReference>
<evidence type="ECO:0000313" key="2">
    <source>
        <dbReference type="EMBL" id="CUA67686.1"/>
    </source>
</evidence>
<sequence length="342" mass="37932">MADEVEKAGIVFAVAHILRYSKYNQALREVIASGSLGRLVNVVHVEPVGHYHFAHSYVRGNWNQEAKSSFSLMTKSCHDIDLLCHFFAPATPVRFSSFGSLNHFTRSEKPVEAGSATRCLDCAAEPTCPYSAKRIYLNGNTGWPVSAIVDGEVTREKVVRELEDGPYGMCVYESLNDVCDNQVVNIEFSNGTTASFTMVAFTKLICERQTRIHLTHGEVTGDSNSYSTTNFRTNQTERHRPSFMDAHGDGDMGVIRAFVRAVSQRMDPNNQDSDGLGYPVSEVLRSHLAVFCAEKARRTGSVVLFEEFEREVRQGMTSSVHEKVGGVDCEDKGPKVTIEIDS</sequence>
<protein>
    <recommendedName>
        <fullName evidence="1">Gfo/Idh/MocA-like oxidoreductase C-terminal domain-containing protein</fullName>
    </recommendedName>
</protein>
<dbReference type="InterPro" id="IPR004104">
    <property type="entry name" value="Gfo/Idh/MocA-like_OxRdtase_C"/>
</dbReference>
<reference evidence="2 3" key="1">
    <citation type="submission" date="2015-07" db="EMBL/GenBank/DDBJ databases">
        <authorList>
            <person name="Noorani M."/>
        </authorList>
    </citation>
    <scope>NUCLEOTIDE SEQUENCE [LARGE SCALE GENOMIC DNA]</scope>
    <source>
        <strain evidence="2">BBA 69670</strain>
    </source>
</reference>
<dbReference type="Pfam" id="PF02894">
    <property type="entry name" value="GFO_IDH_MocA_C"/>
    <property type="match status" value="1"/>
</dbReference>
<accession>A0A0K6FN75</accession>
<keyword evidence="3" id="KW-1185">Reference proteome</keyword>
<proteinExistence type="predicted"/>
<dbReference type="SUPFAM" id="SSF55347">
    <property type="entry name" value="Glyceraldehyde-3-phosphate dehydrogenase-like, C-terminal domain"/>
    <property type="match status" value="1"/>
</dbReference>
<feature type="domain" description="Gfo/Idh/MocA-like oxidoreductase C-terminal" evidence="1">
    <location>
        <begin position="28"/>
        <end position="276"/>
    </location>
</feature>
<name>A0A0K6FN75_9AGAM</name>
<gene>
    <name evidence="2" type="ORF">RSOLAG22IIIB_13524</name>
</gene>
<evidence type="ECO:0000259" key="1">
    <source>
        <dbReference type="Pfam" id="PF02894"/>
    </source>
</evidence>